<dbReference type="Gene3D" id="3.20.20.240">
    <property type="entry name" value="Methylmalonyl-CoA mutase"/>
    <property type="match status" value="1"/>
</dbReference>
<dbReference type="AlphaFoldDB" id="T1ADF1"/>
<keyword evidence="2" id="KW-0413">Isomerase</keyword>
<dbReference type="InterPro" id="IPR006099">
    <property type="entry name" value="MeMalonylCoA_mutase_a/b_cat"/>
</dbReference>
<proteinExistence type="predicted"/>
<feature type="non-terminal residue" evidence="2">
    <location>
        <position position="137"/>
    </location>
</feature>
<gene>
    <name evidence="2" type="ORF">B1B_08492</name>
</gene>
<evidence type="ECO:0000259" key="1">
    <source>
        <dbReference type="Pfam" id="PF01642"/>
    </source>
</evidence>
<dbReference type="GO" id="GO:0031419">
    <property type="term" value="F:cobalamin binding"/>
    <property type="evidence" value="ECO:0007669"/>
    <property type="project" value="InterPro"/>
</dbReference>
<evidence type="ECO:0000313" key="2">
    <source>
        <dbReference type="EMBL" id="EQD58631.1"/>
    </source>
</evidence>
<dbReference type="EC" id="5.4.99.2" evidence="2"/>
<comment type="caution">
    <text evidence="2">The sequence shown here is derived from an EMBL/GenBank/DDBJ whole genome shotgun (WGS) entry which is preliminary data.</text>
</comment>
<dbReference type="GO" id="GO:0004494">
    <property type="term" value="F:methylmalonyl-CoA mutase activity"/>
    <property type="evidence" value="ECO:0007669"/>
    <property type="project" value="UniProtKB-EC"/>
</dbReference>
<reference evidence="2" key="2">
    <citation type="journal article" date="2014" name="ISME J.">
        <title>Microbial stratification in low pH oxic and suboxic macroscopic growths along an acid mine drainage.</title>
        <authorList>
            <person name="Mendez-Garcia C."/>
            <person name="Mesa V."/>
            <person name="Sprenger R.R."/>
            <person name="Richter M."/>
            <person name="Diez M.S."/>
            <person name="Solano J."/>
            <person name="Bargiela R."/>
            <person name="Golyshina O.V."/>
            <person name="Manteca A."/>
            <person name="Ramos J.L."/>
            <person name="Gallego J.R."/>
            <person name="Llorente I."/>
            <person name="Martins Dos Santos V.A."/>
            <person name="Jensen O.N."/>
            <person name="Pelaez A.I."/>
            <person name="Sanchez J."/>
            <person name="Ferrer M."/>
        </authorList>
    </citation>
    <scope>NUCLEOTIDE SEQUENCE</scope>
</reference>
<dbReference type="InterPro" id="IPR016176">
    <property type="entry name" value="Cbl-dep_enz_cat"/>
</dbReference>
<accession>T1ADF1</accession>
<dbReference type="Pfam" id="PF01642">
    <property type="entry name" value="MM_CoA_mutase"/>
    <property type="match status" value="1"/>
</dbReference>
<name>T1ADF1_9ZZZZ</name>
<protein>
    <submittedName>
        <fullName evidence="2">Methylmalonyl-CoA mutase, alpha and beta chain, catalytic domain protein</fullName>
        <ecNumber evidence="2">5.4.99.2</ecNumber>
    </submittedName>
</protein>
<organism evidence="2">
    <name type="scientific">mine drainage metagenome</name>
    <dbReference type="NCBI Taxonomy" id="410659"/>
    <lineage>
        <taxon>unclassified sequences</taxon>
        <taxon>metagenomes</taxon>
        <taxon>ecological metagenomes</taxon>
    </lineage>
</organism>
<dbReference type="SUPFAM" id="SSF51703">
    <property type="entry name" value="Cobalamin (vitamin B12)-dependent enzymes"/>
    <property type="match status" value="1"/>
</dbReference>
<dbReference type="PANTHER" id="PTHR48101:SF1">
    <property type="entry name" value="METHYLMALONYL-COA MUTASE, LARGE SUBUNIT"/>
    <property type="match status" value="1"/>
</dbReference>
<dbReference type="EMBL" id="AUZY01005544">
    <property type="protein sequence ID" value="EQD58631.1"/>
    <property type="molecule type" value="Genomic_DNA"/>
</dbReference>
<feature type="domain" description="Methylmalonyl-CoA mutase alpha/beta chain catalytic" evidence="1">
    <location>
        <begin position="2"/>
        <end position="137"/>
    </location>
</feature>
<dbReference type="PANTHER" id="PTHR48101">
    <property type="entry name" value="METHYLMALONYL-COA MUTASE, MITOCHONDRIAL-RELATED"/>
    <property type="match status" value="1"/>
</dbReference>
<reference evidence="2" key="1">
    <citation type="submission" date="2013-08" db="EMBL/GenBank/DDBJ databases">
        <authorList>
            <person name="Mendez C."/>
            <person name="Richter M."/>
            <person name="Ferrer M."/>
            <person name="Sanchez J."/>
        </authorList>
    </citation>
    <scope>NUCLEOTIDE SEQUENCE</scope>
</reference>
<sequence length="137" mass="15390">MVLREKYGASTDRAMMLKFHTQTSGYTLTWQQPLNNIVRTTIEAMAGVLGGTQSLHTNSYDEAWALPSENAVKVALRTQQIIAEESGISDTVDPLGGSYYMEWLTDEMERQAYLYFDRIEKAGGILNAIKTGYVQKE</sequence>